<dbReference type="GO" id="GO:0004252">
    <property type="term" value="F:serine-type endopeptidase activity"/>
    <property type="evidence" value="ECO:0007669"/>
    <property type="project" value="InterPro"/>
</dbReference>
<dbReference type="InterPro" id="IPR031986">
    <property type="entry name" value="GD_N"/>
</dbReference>
<dbReference type="OrthoDB" id="6147874at2759"/>
<evidence type="ECO:0000313" key="2">
    <source>
        <dbReference type="EMBL" id="KAF7284308.1"/>
    </source>
</evidence>
<protein>
    <recommendedName>
        <fullName evidence="1">Peptidase S1 domain-containing protein</fullName>
    </recommendedName>
</protein>
<dbReference type="Proteomes" id="UP000625711">
    <property type="component" value="Unassembled WGS sequence"/>
</dbReference>
<name>A0A834MHY1_RHYFE</name>
<dbReference type="PANTHER" id="PTHR24260">
    <property type="match status" value="1"/>
</dbReference>
<evidence type="ECO:0000259" key="1">
    <source>
        <dbReference type="PROSITE" id="PS50240"/>
    </source>
</evidence>
<sequence>MPQLFSINLSIINPAKMFLYLLTFTSVFLWSDANPINAYTLPKSPCPESIKYDFVDGKGRLDATLSVGSPHVLHGVWIRVLFDRDVTGLTVKDAFGEVESRDGNRGFLIRNPDLILKSYDIKQVQISVTYAGGEIPNIAEYRVNAVTICPNSRSNGKLYPNDELVPANYLSSLTSNYTLNEFECGRSESSDLFPWQATIFSKQNDTEHYTCEATLISPRHLATAAHCVTFLRTSYPVAATSLKVYFGKHTLEQSQPAHAVKKVTVYPGYQAENLLNDIAIIELAEEVSGQNISPICLPKEPLPEKREILSGYQIEKNQFTKQATTTLERSTDEQCLGKLGSLSALLGDGKYCANYLKGDGVCIGDSGSGASALTGSGRWILQGILNAGVSLQKQKNCDLSANLVFTEVYQYSRWILGKISQ</sequence>
<dbReference type="InterPro" id="IPR001314">
    <property type="entry name" value="Peptidase_S1A"/>
</dbReference>
<dbReference type="InterPro" id="IPR051333">
    <property type="entry name" value="CLIP_Serine_Protease"/>
</dbReference>
<dbReference type="EMBL" id="JAACXV010000079">
    <property type="protein sequence ID" value="KAF7284308.1"/>
    <property type="molecule type" value="Genomic_DNA"/>
</dbReference>
<dbReference type="InterPro" id="IPR001254">
    <property type="entry name" value="Trypsin_dom"/>
</dbReference>
<comment type="caution">
    <text evidence="2">The sequence shown here is derived from an EMBL/GenBank/DDBJ whole genome shotgun (WGS) entry which is preliminary data.</text>
</comment>
<dbReference type="Pfam" id="PF16030">
    <property type="entry name" value="GD_N"/>
    <property type="match status" value="1"/>
</dbReference>
<dbReference type="Gene3D" id="2.40.10.10">
    <property type="entry name" value="Trypsin-like serine proteases"/>
    <property type="match status" value="2"/>
</dbReference>
<dbReference type="PANTHER" id="PTHR24260:SF143">
    <property type="entry name" value="SERINE PROTEASE GD-LIKE PROTEIN"/>
    <property type="match status" value="1"/>
</dbReference>
<keyword evidence="3" id="KW-1185">Reference proteome</keyword>
<dbReference type="SUPFAM" id="SSF50494">
    <property type="entry name" value="Trypsin-like serine proteases"/>
    <property type="match status" value="1"/>
</dbReference>
<organism evidence="2 3">
    <name type="scientific">Rhynchophorus ferrugineus</name>
    <name type="common">Red palm weevil</name>
    <name type="synonym">Curculio ferrugineus</name>
    <dbReference type="NCBI Taxonomy" id="354439"/>
    <lineage>
        <taxon>Eukaryota</taxon>
        <taxon>Metazoa</taxon>
        <taxon>Ecdysozoa</taxon>
        <taxon>Arthropoda</taxon>
        <taxon>Hexapoda</taxon>
        <taxon>Insecta</taxon>
        <taxon>Pterygota</taxon>
        <taxon>Neoptera</taxon>
        <taxon>Endopterygota</taxon>
        <taxon>Coleoptera</taxon>
        <taxon>Polyphaga</taxon>
        <taxon>Cucujiformia</taxon>
        <taxon>Curculionidae</taxon>
        <taxon>Dryophthorinae</taxon>
        <taxon>Rhynchophorus</taxon>
    </lineage>
</organism>
<reference evidence="2" key="1">
    <citation type="submission" date="2020-08" db="EMBL/GenBank/DDBJ databases">
        <title>Genome sequencing and assembly of the red palm weevil Rhynchophorus ferrugineus.</title>
        <authorList>
            <person name="Dias G.B."/>
            <person name="Bergman C.M."/>
            <person name="Manee M."/>
        </authorList>
    </citation>
    <scope>NUCLEOTIDE SEQUENCE</scope>
    <source>
        <strain evidence="2">AA-2017</strain>
        <tissue evidence="2">Whole larva</tissue>
    </source>
</reference>
<dbReference type="InterPro" id="IPR009003">
    <property type="entry name" value="Peptidase_S1_PA"/>
</dbReference>
<dbReference type="InterPro" id="IPR043504">
    <property type="entry name" value="Peptidase_S1_PA_chymotrypsin"/>
</dbReference>
<dbReference type="PRINTS" id="PR00722">
    <property type="entry name" value="CHYMOTRYPSIN"/>
</dbReference>
<proteinExistence type="predicted"/>
<feature type="domain" description="Peptidase S1" evidence="1">
    <location>
        <begin position="182"/>
        <end position="420"/>
    </location>
</feature>
<dbReference type="SMART" id="SM00020">
    <property type="entry name" value="Tryp_SPc"/>
    <property type="match status" value="1"/>
</dbReference>
<dbReference type="Pfam" id="PF00089">
    <property type="entry name" value="Trypsin"/>
    <property type="match status" value="1"/>
</dbReference>
<evidence type="ECO:0000313" key="3">
    <source>
        <dbReference type="Proteomes" id="UP000625711"/>
    </source>
</evidence>
<dbReference type="PROSITE" id="PS50240">
    <property type="entry name" value="TRYPSIN_DOM"/>
    <property type="match status" value="1"/>
</dbReference>
<dbReference type="GO" id="GO:0006508">
    <property type="term" value="P:proteolysis"/>
    <property type="evidence" value="ECO:0007669"/>
    <property type="project" value="InterPro"/>
</dbReference>
<gene>
    <name evidence="2" type="ORF">GWI33_022292</name>
</gene>
<accession>A0A834MHY1</accession>
<dbReference type="AlphaFoldDB" id="A0A834MHY1"/>